<gene>
    <name evidence="1" type="ORF">EX30DRAFT_338390</name>
</gene>
<dbReference type="InParanoid" id="A0A4S2N3K9"/>
<reference evidence="1 2" key="1">
    <citation type="submission" date="2019-04" db="EMBL/GenBank/DDBJ databases">
        <title>Comparative genomics and transcriptomics to analyze fruiting body development in filamentous ascomycetes.</title>
        <authorList>
            <consortium name="DOE Joint Genome Institute"/>
            <person name="Lutkenhaus R."/>
            <person name="Traeger S."/>
            <person name="Breuer J."/>
            <person name="Kuo A."/>
            <person name="Lipzen A."/>
            <person name="Pangilinan J."/>
            <person name="Dilworth D."/>
            <person name="Sandor L."/>
            <person name="Poggeler S."/>
            <person name="Barry K."/>
            <person name="Grigoriev I.V."/>
            <person name="Nowrousian M."/>
        </authorList>
    </citation>
    <scope>NUCLEOTIDE SEQUENCE [LARGE SCALE GENOMIC DNA]</scope>
    <source>
        <strain evidence="1 2">CBS 389.68</strain>
    </source>
</reference>
<dbReference type="AlphaFoldDB" id="A0A4S2N3K9"/>
<organism evidence="1 2">
    <name type="scientific">Ascodesmis nigricans</name>
    <dbReference type="NCBI Taxonomy" id="341454"/>
    <lineage>
        <taxon>Eukaryota</taxon>
        <taxon>Fungi</taxon>
        <taxon>Dikarya</taxon>
        <taxon>Ascomycota</taxon>
        <taxon>Pezizomycotina</taxon>
        <taxon>Pezizomycetes</taxon>
        <taxon>Pezizales</taxon>
        <taxon>Ascodesmidaceae</taxon>
        <taxon>Ascodesmis</taxon>
    </lineage>
</organism>
<sequence length="169" mass="19415">MSNMETLMPEPVFEIVQDFDASKYTPPIHPKPQFPPSIHLLPKLHARIIALTQERNKRHELFASTIDSLRSKLAQIDAYLCSVVGDPEFYPADMVCLEKLWMLCQMMGENREIMELVEARVAMETAVEEVERRLKIGNEEIASEIEAVKGEVATVEDWIRWTLEEEGSK</sequence>
<dbReference type="EMBL" id="ML220113">
    <property type="protein sequence ID" value="TGZ83780.1"/>
    <property type="molecule type" value="Genomic_DNA"/>
</dbReference>
<accession>A0A4S2N3K9</accession>
<dbReference type="Proteomes" id="UP000298138">
    <property type="component" value="Unassembled WGS sequence"/>
</dbReference>
<keyword evidence="2" id="KW-1185">Reference proteome</keyword>
<protein>
    <submittedName>
        <fullName evidence="1">Uncharacterized protein</fullName>
    </submittedName>
</protein>
<evidence type="ECO:0000313" key="1">
    <source>
        <dbReference type="EMBL" id="TGZ83780.1"/>
    </source>
</evidence>
<name>A0A4S2N3K9_9PEZI</name>
<evidence type="ECO:0000313" key="2">
    <source>
        <dbReference type="Proteomes" id="UP000298138"/>
    </source>
</evidence>
<proteinExistence type="predicted"/>